<protein>
    <submittedName>
        <fullName evidence="3">1-hydroxycarotenoid 3,4-desaturase</fullName>
    </submittedName>
</protein>
<keyword evidence="1" id="KW-0560">Oxidoreductase</keyword>
<feature type="domain" description="Amine oxidase" evidence="2">
    <location>
        <begin position="227"/>
        <end position="305"/>
    </location>
</feature>
<name>A0ABP9W6R3_9DEIO</name>
<evidence type="ECO:0000256" key="1">
    <source>
        <dbReference type="ARBA" id="ARBA00023002"/>
    </source>
</evidence>
<dbReference type="SUPFAM" id="SSF51905">
    <property type="entry name" value="FAD/NAD(P)-binding domain"/>
    <property type="match status" value="1"/>
</dbReference>
<organism evidence="3 4">
    <name type="scientific">Deinococcus carri</name>
    <dbReference type="NCBI Taxonomy" id="1211323"/>
    <lineage>
        <taxon>Bacteria</taxon>
        <taxon>Thermotogati</taxon>
        <taxon>Deinococcota</taxon>
        <taxon>Deinococci</taxon>
        <taxon>Deinococcales</taxon>
        <taxon>Deinococcaceae</taxon>
        <taxon>Deinococcus</taxon>
    </lineage>
</organism>
<dbReference type="PANTHER" id="PTHR43734:SF7">
    <property type="entry name" value="4,4'-DIAPONEUROSPORENE OXYGENASE"/>
    <property type="match status" value="1"/>
</dbReference>
<dbReference type="InterPro" id="IPR036188">
    <property type="entry name" value="FAD/NAD-bd_sf"/>
</dbReference>
<dbReference type="InterPro" id="IPR002937">
    <property type="entry name" value="Amino_oxidase"/>
</dbReference>
<keyword evidence="4" id="KW-1185">Reference proteome</keyword>
<dbReference type="PANTHER" id="PTHR43734">
    <property type="entry name" value="PHYTOENE DESATURASE"/>
    <property type="match status" value="1"/>
</dbReference>
<evidence type="ECO:0000259" key="2">
    <source>
        <dbReference type="Pfam" id="PF01593"/>
    </source>
</evidence>
<evidence type="ECO:0000313" key="3">
    <source>
        <dbReference type="EMBL" id="GAA5513004.1"/>
    </source>
</evidence>
<comment type="caution">
    <text evidence="3">The sequence shown here is derived from an EMBL/GenBank/DDBJ whole genome shotgun (WGS) entry which is preliminary data.</text>
</comment>
<dbReference type="Pfam" id="PF13450">
    <property type="entry name" value="NAD_binding_8"/>
    <property type="match status" value="1"/>
</dbReference>
<reference evidence="3 4" key="1">
    <citation type="submission" date="2024-02" db="EMBL/GenBank/DDBJ databases">
        <title>Deinococcus carri NBRC 110142.</title>
        <authorList>
            <person name="Ichikawa N."/>
            <person name="Katano-Makiyama Y."/>
            <person name="Hidaka K."/>
        </authorList>
    </citation>
    <scope>NUCLEOTIDE SEQUENCE [LARGE SCALE GENOMIC DNA]</scope>
    <source>
        <strain evidence="3 4">NBRC 110142</strain>
    </source>
</reference>
<dbReference type="Pfam" id="PF01593">
    <property type="entry name" value="Amino_oxidase"/>
    <property type="match status" value="1"/>
</dbReference>
<accession>A0ABP9W6R3</accession>
<dbReference type="Gene3D" id="3.50.50.60">
    <property type="entry name" value="FAD/NAD(P)-binding domain"/>
    <property type="match status" value="1"/>
</dbReference>
<proteinExistence type="predicted"/>
<dbReference type="EMBL" id="BAABRP010000005">
    <property type="protein sequence ID" value="GAA5513004.1"/>
    <property type="molecule type" value="Genomic_DNA"/>
</dbReference>
<sequence>MSGQQPAASVQHKPRLFHSSLTTDHSRSIGILGGGLAGLALAALLGERGHVVTVYERDRAGGKLRRVVVGGLSFDTGPSLFTFPGVWRAFLARLSEAGLGEADPLDLRPLPGGLGVHHTPFGAVPLPVPEGHPLHAAWAAYGAAADVLAPHLGTLLTTPPRLTDPAFRRASAALFRATGGHLTAEGWVRARRLPPALAHAVRTHALNAGLAPSDAPALYALIPALVAGSVARPARGMGQLLDTLLALGAARGVQVHEEARVVRVDAAAARLTLNGGEVRRHDLLVSALDPVRLAALRGQVVPSPVARRTVSGVALYAALPAPAPLPATSVLPPADFGTFRAAMRAGALPPDTLALVHADGPRLAVLLTAPPTALDLGPAHPWVRAQVERVERTLGVPGLLATARDVTALSPRHYAAGGHPGGAIYGAALPAWRGGPLHPQPYRLHPRLWQVGTGVHPGGGIPAILGGALMVDTLLGEVLGRLR</sequence>
<dbReference type="Proteomes" id="UP001401887">
    <property type="component" value="Unassembled WGS sequence"/>
</dbReference>
<evidence type="ECO:0000313" key="4">
    <source>
        <dbReference type="Proteomes" id="UP001401887"/>
    </source>
</evidence>
<gene>
    <name evidence="3" type="primary">crtD_1</name>
    <name evidence="3" type="ORF">Dcar01_01728</name>
</gene>